<sequence>MLIKQFVSDSSVHRLLFLYVIAWLLLDVAGGDIWLASKIYAMEGYQWSLQQHWLTESILHRGARQLNYVCCAVVLIATVVANFKRAKYKQLADSLLALSLALLSAFVLVAYLKAITNIACPWDLAVFGGTEPYIHLLQKRPSYLPYKQCFPAGHASVGYAWVALYYFLKQVKPGWRFAGLATGLISGLVLGIAQQLRGAHFLSHDITTLLLSLLCAKFCFMLISETPTTKESTYL</sequence>
<dbReference type="Pfam" id="PF01569">
    <property type="entry name" value="PAP2"/>
    <property type="match status" value="1"/>
</dbReference>
<feature type="transmembrane region" description="Helical" evidence="1">
    <location>
        <begin position="175"/>
        <end position="194"/>
    </location>
</feature>
<evidence type="ECO:0000256" key="1">
    <source>
        <dbReference type="SAM" id="Phobius"/>
    </source>
</evidence>
<accession>A0ABN1DVW6</accession>
<protein>
    <submittedName>
        <fullName evidence="3">Phosphatase PAP2 family protein</fullName>
    </submittedName>
</protein>
<dbReference type="InterPro" id="IPR000326">
    <property type="entry name" value="PAP2/HPO"/>
</dbReference>
<feature type="domain" description="Phosphatidic acid phosphatase type 2/haloperoxidase" evidence="2">
    <location>
        <begin position="95"/>
        <end position="222"/>
    </location>
</feature>
<dbReference type="Proteomes" id="UP001501169">
    <property type="component" value="Unassembled WGS sequence"/>
</dbReference>
<dbReference type="EMBL" id="BAAAEO010000003">
    <property type="protein sequence ID" value="GAA0553209.1"/>
    <property type="molecule type" value="Genomic_DNA"/>
</dbReference>
<evidence type="ECO:0000259" key="2">
    <source>
        <dbReference type="Pfam" id="PF01569"/>
    </source>
</evidence>
<feature type="transmembrane region" description="Helical" evidence="1">
    <location>
        <begin position="95"/>
        <end position="114"/>
    </location>
</feature>
<keyword evidence="4" id="KW-1185">Reference proteome</keyword>
<gene>
    <name evidence="3" type="ORF">GCM10009098_21150</name>
</gene>
<reference evidence="3 4" key="1">
    <citation type="journal article" date="2019" name="Int. J. Syst. Evol. Microbiol.">
        <title>The Global Catalogue of Microorganisms (GCM) 10K type strain sequencing project: providing services to taxonomists for standard genome sequencing and annotation.</title>
        <authorList>
            <consortium name="The Broad Institute Genomics Platform"/>
            <consortium name="The Broad Institute Genome Sequencing Center for Infectious Disease"/>
            <person name="Wu L."/>
            <person name="Ma J."/>
        </authorList>
    </citation>
    <scope>NUCLEOTIDE SEQUENCE [LARGE SCALE GENOMIC DNA]</scope>
    <source>
        <strain evidence="3 4">JCM 14331</strain>
    </source>
</reference>
<evidence type="ECO:0000313" key="3">
    <source>
        <dbReference type="EMBL" id="GAA0553209.1"/>
    </source>
</evidence>
<comment type="caution">
    <text evidence="3">The sequence shown here is derived from an EMBL/GenBank/DDBJ whole genome shotgun (WGS) entry which is preliminary data.</text>
</comment>
<name>A0ABN1DVW6_9GAMM</name>
<organism evidence="3 4">
    <name type="scientific">Rheinheimera aquimaris</name>
    <dbReference type="NCBI Taxonomy" id="412437"/>
    <lineage>
        <taxon>Bacteria</taxon>
        <taxon>Pseudomonadati</taxon>
        <taxon>Pseudomonadota</taxon>
        <taxon>Gammaproteobacteria</taxon>
        <taxon>Chromatiales</taxon>
        <taxon>Chromatiaceae</taxon>
        <taxon>Rheinheimera</taxon>
    </lineage>
</organism>
<proteinExistence type="predicted"/>
<dbReference type="SUPFAM" id="SSF48317">
    <property type="entry name" value="Acid phosphatase/Vanadium-dependent haloperoxidase"/>
    <property type="match status" value="1"/>
</dbReference>
<feature type="transmembrane region" description="Helical" evidence="1">
    <location>
        <begin position="150"/>
        <end position="168"/>
    </location>
</feature>
<dbReference type="RefSeq" id="WP_226767095.1">
    <property type="nucleotide sequence ID" value="NZ_BAAAEO010000003.1"/>
</dbReference>
<keyword evidence="1" id="KW-0472">Membrane</keyword>
<dbReference type="InterPro" id="IPR036938">
    <property type="entry name" value="PAP2/HPO_sf"/>
</dbReference>
<feature type="transmembrane region" description="Helical" evidence="1">
    <location>
        <begin position="206"/>
        <end position="223"/>
    </location>
</feature>
<keyword evidence="1" id="KW-0812">Transmembrane</keyword>
<evidence type="ECO:0000313" key="4">
    <source>
        <dbReference type="Proteomes" id="UP001501169"/>
    </source>
</evidence>
<dbReference type="CDD" id="cd03396">
    <property type="entry name" value="PAP2_like_6"/>
    <property type="match status" value="1"/>
</dbReference>
<keyword evidence="1" id="KW-1133">Transmembrane helix</keyword>